<keyword evidence="2" id="KW-1185">Reference proteome</keyword>
<evidence type="ECO:0000313" key="2">
    <source>
        <dbReference type="Proteomes" id="UP001148838"/>
    </source>
</evidence>
<accession>A0ABQ8SL05</accession>
<organism evidence="1 2">
    <name type="scientific">Periplaneta americana</name>
    <name type="common">American cockroach</name>
    <name type="synonym">Blatta americana</name>
    <dbReference type="NCBI Taxonomy" id="6978"/>
    <lineage>
        <taxon>Eukaryota</taxon>
        <taxon>Metazoa</taxon>
        <taxon>Ecdysozoa</taxon>
        <taxon>Arthropoda</taxon>
        <taxon>Hexapoda</taxon>
        <taxon>Insecta</taxon>
        <taxon>Pterygota</taxon>
        <taxon>Neoptera</taxon>
        <taxon>Polyneoptera</taxon>
        <taxon>Dictyoptera</taxon>
        <taxon>Blattodea</taxon>
        <taxon>Blattoidea</taxon>
        <taxon>Blattidae</taxon>
        <taxon>Blattinae</taxon>
        <taxon>Periplaneta</taxon>
    </lineage>
</organism>
<reference evidence="1 2" key="1">
    <citation type="journal article" date="2022" name="Allergy">
        <title>Genome assembly and annotation of Periplaneta americana reveal a comprehensive cockroach allergen profile.</title>
        <authorList>
            <person name="Wang L."/>
            <person name="Xiong Q."/>
            <person name="Saelim N."/>
            <person name="Wang L."/>
            <person name="Nong W."/>
            <person name="Wan A.T."/>
            <person name="Shi M."/>
            <person name="Liu X."/>
            <person name="Cao Q."/>
            <person name="Hui J.H.L."/>
            <person name="Sookrung N."/>
            <person name="Leung T.F."/>
            <person name="Tungtrongchitr A."/>
            <person name="Tsui S.K.W."/>
        </authorList>
    </citation>
    <scope>NUCLEOTIDE SEQUENCE [LARGE SCALE GENOMIC DNA]</scope>
    <source>
        <strain evidence="1">PWHHKU_190912</strain>
    </source>
</reference>
<comment type="caution">
    <text evidence="1">The sequence shown here is derived from an EMBL/GenBank/DDBJ whole genome shotgun (WGS) entry which is preliminary data.</text>
</comment>
<sequence length="171" mass="19794">MAGLCVCDYEPPGSLKGNCKYVLYVFVHIQRINMMADLEILKGLHHLVNRAGLYNAMEELGFPHKLIRLVKATMENSQCCVKIQTDLSDKFTTKDGLRQGHVKRMDECEIPRKVMEYGIAGGRRVGRAKLRWMDCVMNDIKRLGVKNWWTVAKDRDRWRRILKEVEARSGL</sequence>
<protein>
    <submittedName>
        <fullName evidence="1">Uncharacterized protein</fullName>
    </submittedName>
</protein>
<name>A0ABQ8SL05_PERAM</name>
<proteinExistence type="predicted"/>
<evidence type="ECO:0000313" key="1">
    <source>
        <dbReference type="EMBL" id="KAJ4434817.1"/>
    </source>
</evidence>
<gene>
    <name evidence="1" type="ORF">ANN_23388</name>
</gene>
<dbReference type="EMBL" id="JAJSOF020000025">
    <property type="protein sequence ID" value="KAJ4434817.1"/>
    <property type="molecule type" value="Genomic_DNA"/>
</dbReference>
<dbReference type="Proteomes" id="UP001148838">
    <property type="component" value="Unassembled WGS sequence"/>
</dbReference>